<comment type="caution">
    <text evidence="1">The sequence shown here is derived from an EMBL/GenBank/DDBJ whole genome shotgun (WGS) entry which is preliminary data.</text>
</comment>
<sequence>MNDYEFGNHQILSSYFYLTQRVAESSSTTSEDLRAFCCHLQLPNPNKFWRLRLHYLLPKKFSFDRSRQLDSKFFKSDSISL</sequence>
<protein>
    <submittedName>
        <fullName evidence="1">Uncharacterized protein</fullName>
    </submittedName>
</protein>
<dbReference type="AlphaFoldDB" id="A0ABD1IP79"/>
<organism evidence="1 2">
    <name type="scientific">Salvia divinorum</name>
    <name type="common">Maria pastora</name>
    <name type="synonym">Diviner's sage</name>
    <dbReference type="NCBI Taxonomy" id="28513"/>
    <lineage>
        <taxon>Eukaryota</taxon>
        <taxon>Viridiplantae</taxon>
        <taxon>Streptophyta</taxon>
        <taxon>Embryophyta</taxon>
        <taxon>Tracheophyta</taxon>
        <taxon>Spermatophyta</taxon>
        <taxon>Magnoliopsida</taxon>
        <taxon>eudicotyledons</taxon>
        <taxon>Gunneridae</taxon>
        <taxon>Pentapetalae</taxon>
        <taxon>asterids</taxon>
        <taxon>lamiids</taxon>
        <taxon>Lamiales</taxon>
        <taxon>Lamiaceae</taxon>
        <taxon>Nepetoideae</taxon>
        <taxon>Mentheae</taxon>
        <taxon>Salviinae</taxon>
        <taxon>Salvia</taxon>
        <taxon>Salvia subgen. Calosphace</taxon>
    </lineage>
</organism>
<name>A0ABD1IP79_SALDI</name>
<dbReference type="EMBL" id="JBEAFC010000001">
    <property type="protein sequence ID" value="KAL1569688.1"/>
    <property type="molecule type" value="Genomic_DNA"/>
</dbReference>
<dbReference type="Proteomes" id="UP001567538">
    <property type="component" value="Unassembled WGS sequence"/>
</dbReference>
<evidence type="ECO:0000313" key="2">
    <source>
        <dbReference type="Proteomes" id="UP001567538"/>
    </source>
</evidence>
<accession>A0ABD1IP79</accession>
<reference evidence="1 2" key="1">
    <citation type="submission" date="2024-06" db="EMBL/GenBank/DDBJ databases">
        <title>A chromosome level genome sequence of Diviner's sage (Salvia divinorum).</title>
        <authorList>
            <person name="Ford S.A."/>
            <person name="Ro D.-K."/>
            <person name="Ness R.W."/>
            <person name="Phillips M.A."/>
        </authorList>
    </citation>
    <scope>NUCLEOTIDE SEQUENCE [LARGE SCALE GENOMIC DNA]</scope>
    <source>
        <strain evidence="1">SAF-2024a</strain>
        <tissue evidence="1">Leaf</tissue>
    </source>
</reference>
<proteinExistence type="predicted"/>
<keyword evidence="2" id="KW-1185">Reference proteome</keyword>
<gene>
    <name evidence="1" type="ORF">AAHA92_01135</name>
</gene>
<evidence type="ECO:0000313" key="1">
    <source>
        <dbReference type="EMBL" id="KAL1569688.1"/>
    </source>
</evidence>